<keyword evidence="2 9" id="KW-0808">Transferase</keyword>
<evidence type="ECO:0000256" key="5">
    <source>
        <dbReference type="ARBA" id="ARBA00022977"/>
    </source>
</evidence>
<feature type="binding site" evidence="9">
    <location>
        <position position="89"/>
    </location>
    <ligand>
        <name>Mg(2+)</name>
        <dbReference type="ChEBI" id="CHEBI:18420"/>
    </ligand>
</feature>
<evidence type="ECO:0000313" key="14">
    <source>
        <dbReference type="Proteomes" id="UP000199474"/>
    </source>
</evidence>
<feature type="binding site" evidence="9">
    <location>
        <begin position="185"/>
        <end position="186"/>
    </location>
    <ligand>
        <name>2-[(2R,5Z)-2-carboxy-4-methylthiazol-5(2H)-ylidene]ethyl phosphate</name>
        <dbReference type="ChEBI" id="CHEBI:62899"/>
    </ligand>
</feature>
<dbReference type="NCBIfam" id="TIGR00693">
    <property type="entry name" value="thiE"/>
    <property type="match status" value="1"/>
</dbReference>
<comment type="function">
    <text evidence="9">Condenses 4-methyl-5-(beta-hydroxyethyl)thiazole monophosphate (THZ-P) and 2-methyl-4-amino-5-hydroxymethyl pyrimidine pyrophosphate (HMP-PP) to form thiamine monophosphate (TMP).</text>
</comment>
<name>A0A1I1YCP0_9BACI</name>
<feature type="binding site" evidence="9">
    <location>
        <position position="70"/>
    </location>
    <ligand>
        <name>Mg(2+)</name>
        <dbReference type="ChEBI" id="CHEBI:18420"/>
    </ligand>
</feature>
<evidence type="ECO:0000256" key="6">
    <source>
        <dbReference type="ARBA" id="ARBA00047334"/>
    </source>
</evidence>
<keyword evidence="5 9" id="KW-0784">Thiamine biosynthesis</keyword>
<dbReference type="UniPathway" id="UPA00060">
    <property type="reaction ID" value="UER00141"/>
</dbReference>
<comment type="pathway">
    <text evidence="1 9 11">Cofactor biosynthesis; thiamine diphosphate biosynthesis; thiamine phosphate from 4-amino-2-methyl-5-diphosphomethylpyrimidine and 4-methyl-5-(2-phosphoethyl)-thiazole: step 1/1.</text>
</comment>
<feature type="binding site" evidence="9">
    <location>
        <position position="136"/>
    </location>
    <ligand>
        <name>4-amino-2-methyl-5-(diphosphooxymethyl)pyrimidine</name>
        <dbReference type="ChEBI" id="CHEBI:57841"/>
    </ligand>
</feature>
<comment type="catalytic activity">
    <reaction evidence="6 9 10">
        <text>4-methyl-5-(2-phosphooxyethyl)-thiazole + 4-amino-2-methyl-5-(diphosphooxymethyl)pyrimidine + H(+) = thiamine phosphate + diphosphate</text>
        <dbReference type="Rhea" id="RHEA:22328"/>
        <dbReference type="ChEBI" id="CHEBI:15378"/>
        <dbReference type="ChEBI" id="CHEBI:33019"/>
        <dbReference type="ChEBI" id="CHEBI:37575"/>
        <dbReference type="ChEBI" id="CHEBI:57841"/>
        <dbReference type="ChEBI" id="CHEBI:58296"/>
        <dbReference type="EC" id="2.5.1.3"/>
    </reaction>
</comment>
<dbReference type="EMBL" id="FOMR01000009">
    <property type="protein sequence ID" value="SFE17321.1"/>
    <property type="molecule type" value="Genomic_DNA"/>
</dbReference>
<feature type="binding site" evidence="9">
    <location>
        <position position="69"/>
    </location>
    <ligand>
        <name>4-amino-2-methyl-5-(diphosphooxymethyl)pyrimidine</name>
        <dbReference type="ChEBI" id="CHEBI:57841"/>
    </ligand>
</feature>
<keyword evidence="3 9" id="KW-0479">Metal-binding</keyword>
<dbReference type="GO" id="GO:0005737">
    <property type="term" value="C:cytoplasm"/>
    <property type="evidence" value="ECO:0007669"/>
    <property type="project" value="TreeGrafter"/>
</dbReference>
<feature type="binding site" evidence="9">
    <location>
        <position position="107"/>
    </location>
    <ligand>
        <name>4-amino-2-methyl-5-(diphosphooxymethyl)pyrimidine</name>
        <dbReference type="ChEBI" id="CHEBI:57841"/>
    </ligand>
</feature>
<comment type="cofactor">
    <cofactor evidence="9">
        <name>Mg(2+)</name>
        <dbReference type="ChEBI" id="CHEBI:18420"/>
    </cofactor>
    <text evidence="9">Binds 1 Mg(2+) ion per subunit.</text>
</comment>
<evidence type="ECO:0000256" key="11">
    <source>
        <dbReference type="RuleBase" id="RU004253"/>
    </source>
</evidence>
<dbReference type="InterPro" id="IPR036206">
    <property type="entry name" value="ThiamineP_synth_sf"/>
</dbReference>
<dbReference type="FunFam" id="3.20.20.70:FF:000096">
    <property type="entry name" value="Thiamine-phosphate synthase"/>
    <property type="match status" value="1"/>
</dbReference>
<comment type="catalytic activity">
    <reaction evidence="8 9 10">
        <text>2-[(2R,5Z)-2-carboxy-4-methylthiazol-5(2H)-ylidene]ethyl phosphate + 4-amino-2-methyl-5-(diphosphooxymethyl)pyrimidine + 2 H(+) = thiamine phosphate + CO2 + diphosphate</text>
        <dbReference type="Rhea" id="RHEA:47844"/>
        <dbReference type="ChEBI" id="CHEBI:15378"/>
        <dbReference type="ChEBI" id="CHEBI:16526"/>
        <dbReference type="ChEBI" id="CHEBI:33019"/>
        <dbReference type="ChEBI" id="CHEBI:37575"/>
        <dbReference type="ChEBI" id="CHEBI:57841"/>
        <dbReference type="ChEBI" id="CHEBI:62899"/>
        <dbReference type="EC" id="2.5.1.3"/>
    </reaction>
</comment>
<dbReference type="PANTHER" id="PTHR20857:SF15">
    <property type="entry name" value="THIAMINE-PHOSPHATE SYNTHASE"/>
    <property type="match status" value="1"/>
</dbReference>
<feature type="binding site" evidence="9">
    <location>
        <position position="165"/>
    </location>
    <ligand>
        <name>2-[(2R,5Z)-2-carboxy-4-methylthiazol-5(2H)-ylidene]ethyl phosphate</name>
        <dbReference type="ChEBI" id="CHEBI:62899"/>
    </ligand>
</feature>
<comment type="similarity">
    <text evidence="9 10">Belongs to the thiamine-phosphate synthase family.</text>
</comment>
<evidence type="ECO:0000256" key="9">
    <source>
        <dbReference type="HAMAP-Rule" id="MF_00097"/>
    </source>
</evidence>
<dbReference type="Proteomes" id="UP000199474">
    <property type="component" value="Unassembled WGS sequence"/>
</dbReference>
<dbReference type="GO" id="GO:0000287">
    <property type="term" value="F:magnesium ion binding"/>
    <property type="evidence" value="ECO:0007669"/>
    <property type="project" value="UniProtKB-UniRule"/>
</dbReference>
<gene>
    <name evidence="9" type="primary">thiE</name>
    <name evidence="13" type="ORF">SAMN05216238_109108</name>
</gene>
<dbReference type="GO" id="GO:0004789">
    <property type="term" value="F:thiamine-phosphate diphosphorylase activity"/>
    <property type="evidence" value="ECO:0007669"/>
    <property type="project" value="UniProtKB-UniRule"/>
</dbReference>
<evidence type="ECO:0000256" key="2">
    <source>
        <dbReference type="ARBA" id="ARBA00022679"/>
    </source>
</evidence>
<evidence type="ECO:0000256" key="1">
    <source>
        <dbReference type="ARBA" id="ARBA00005165"/>
    </source>
</evidence>
<dbReference type="InterPro" id="IPR013785">
    <property type="entry name" value="Aldolase_TIM"/>
</dbReference>
<sequence length="202" mass="21928">MNLRKYFIMGSQNCDRKPEDILEEAAKAGITAFQFREKGEGSLTGKEKLALGQRLRDICARHNVLFFVNDDLDLVEPLEADGLHIGQDDMPLEKAREIYPDKKIGLSVSNQAEVDNSPVHLADYLGAGSVFATSSKDDAEQAVGLEWIKSLRQQYPDIPIVGIGGITEKNAASVIKAGADGVAVISAITKTDNIERAVKSLS</sequence>
<evidence type="ECO:0000256" key="7">
    <source>
        <dbReference type="ARBA" id="ARBA00047851"/>
    </source>
</evidence>
<evidence type="ECO:0000313" key="13">
    <source>
        <dbReference type="EMBL" id="SFE17321.1"/>
    </source>
</evidence>
<dbReference type="PANTHER" id="PTHR20857">
    <property type="entry name" value="THIAMINE-PHOSPHATE PYROPHOSPHORYLASE"/>
    <property type="match status" value="1"/>
</dbReference>
<dbReference type="GO" id="GO:0009229">
    <property type="term" value="P:thiamine diphosphate biosynthetic process"/>
    <property type="evidence" value="ECO:0007669"/>
    <property type="project" value="UniProtKB-UniRule"/>
</dbReference>
<dbReference type="RefSeq" id="WP_090086141.1">
    <property type="nucleotide sequence ID" value="NZ_FOMR01000009.1"/>
</dbReference>
<dbReference type="Gene3D" id="3.20.20.70">
    <property type="entry name" value="Aldolase class I"/>
    <property type="match status" value="1"/>
</dbReference>
<feature type="binding site" evidence="9">
    <location>
        <begin position="133"/>
        <end position="135"/>
    </location>
    <ligand>
        <name>2-[(2R,5Z)-2-carboxy-4-methylthiazol-5(2H)-ylidene]ethyl phosphate</name>
        <dbReference type="ChEBI" id="CHEBI:62899"/>
    </ligand>
</feature>
<evidence type="ECO:0000256" key="10">
    <source>
        <dbReference type="RuleBase" id="RU003826"/>
    </source>
</evidence>
<evidence type="ECO:0000256" key="4">
    <source>
        <dbReference type="ARBA" id="ARBA00022842"/>
    </source>
</evidence>
<accession>A0A1I1YCP0</accession>
<feature type="binding site" evidence="9">
    <location>
        <begin position="34"/>
        <end position="38"/>
    </location>
    <ligand>
        <name>4-amino-2-methyl-5-(diphosphooxymethyl)pyrimidine</name>
        <dbReference type="ChEBI" id="CHEBI:57841"/>
    </ligand>
</feature>
<comment type="catalytic activity">
    <reaction evidence="7 9 10">
        <text>2-(2-carboxy-4-methylthiazol-5-yl)ethyl phosphate + 4-amino-2-methyl-5-(diphosphooxymethyl)pyrimidine + 2 H(+) = thiamine phosphate + CO2 + diphosphate</text>
        <dbReference type="Rhea" id="RHEA:47848"/>
        <dbReference type="ChEBI" id="CHEBI:15378"/>
        <dbReference type="ChEBI" id="CHEBI:16526"/>
        <dbReference type="ChEBI" id="CHEBI:33019"/>
        <dbReference type="ChEBI" id="CHEBI:37575"/>
        <dbReference type="ChEBI" id="CHEBI:57841"/>
        <dbReference type="ChEBI" id="CHEBI:62890"/>
        <dbReference type="EC" id="2.5.1.3"/>
    </reaction>
</comment>
<keyword evidence="14" id="KW-1185">Reference proteome</keyword>
<evidence type="ECO:0000256" key="3">
    <source>
        <dbReference type="ARBA" id="ARBA00022723"/>
    </source>
</evidence>
<dbReference type="InterPro" id="IPR022998">
    <property type="entry name" value="ThiamineP_synth_TenI"/>
</dbReference>
<dbReference type="SUPFAM" id="SSF51391">
    <property type="entry name" value="Thiamin phosphate synthase"/>
    <property type="match status" value="1"/>
</dbReference>
<evidence type="ECO:0000256" key="8">
    <source>
        <dbReference type="ARBA" id="ARBA00047883"/>
    </source>
</evidence>
<dbReference type="GO" id="GO:0009228">
    <property type="term" value="P:thiamine biosynthetic process"/>
    <property type="evidence" value="ECO:0007669"/>
    <property type="project" value="UniProtKB-KW"/>
</dbReference>
<organism evidence="13 14">
    <name type="scientific">Lentibacillus persicus</name>
    <dbReference type="NCBI Taxonomy" id="640948"/>
    <lineage>
        <taxon>Bacteria</taxon>
        <taxon>Bacillati</taxon>
        <taxon>Bacillota</taxon>
        <taxon>Bacilli</taxon>
        <taxon>Bacillales</taxon>
        <taxon>Bacillaceae</taxon>
        <taxon>Lentibacillus</taxon>
    </lineage>
</organism>
<dbReference type="STRING" id="640948.SAMN05216238_109108"/>
<dbReference type="HAMAP" id="MF_00097">
    <property type="entry name" value="TMP_synthase"/>
    <property type="match status" value="1"/>
</dbReference>
<dbReference type="Pfam" id="PF02581">
    <property type="entry name" value="TMP-TENI"/>
    <property type="match status" value="1"/>
</dbReference>
<dbReference type="EC" id="2.5.1.3" evidence="9"/>
<dbReference type="CDD" id="cd00564">
    <property type="entry name" value="TMP_TenI"/>
    <property type="match status" value="1"/>
</dbReference>
<protein>
    <recommendedName>
        <fullName evidence="9">Thiamine-phosphate synthase</fullName>
        <shortName evidence="9">TP synthase</shortName>
        <shortName evidence="9">TPS</shortName>
        <ecNumber evidence="9">2.5.1.3</ecNumber>
    </recommendedName>
    <alternativeName>
        <fullName evidence="9">Thiamine-phosphate pyrophosphorylase</fullName>
        <shortName evidence="9">TMP pyrophosphorylase</shortName>
        <shortName evidence="9">TMP-PPase</shortName>
    </alternativeName>
</protein>
<keyword evidence="4 9" id="KW-0460">Magnesium</keyword>
<proteinExistence type="inferred from homology"/>
<reference evidence="14" key="1">
    <citation type="submission" date="2016-10" db="EMBL/GenBank/DDBJ databases">
        <authorList>
            <person name="Varghese N."/>
            <person name="Submissions S."/>
        </authorList>
    </citation>
    <scope>NUCLEOTIDE SEQUENCE [LARGE SCALE GENOMIC DNA]</scope>
    <source>
        <strain evidence="14">DSM 22530</strain>
    </source>
</reference>
<dbReference type="AlphaFoldDB" id="A0A1I1YCP0"/>
<dbReference type="InterPro" id="IPR034291">
    <property type="entry name" value="TMP_synthase"/>
</dbReference>
<evidence type="ECO:0000259" key="12">
    <source>
        <dbReference type="Pfam" id="PF02581"/>
    </source>
</evidence>
<dbReference type="OrthoDB" id="9812206at2"/>
<feature type="domain" description="Thiamine phosphate synthase/TenI" evidence="12">
    <location>
        <begin position="6"/>
        <end position="188"/>
    </location>
</feature>